<evidence type="ECO:0000313" key="2">
    <source>
        <dbReference type="EMBL" id="QLG45232.1"/>
    </source>
</evidence>
<dbReference type="RefSeq" id="WP_179241521.1">
    <property type="nucleotide sequence ID" value="NZ_CP058595.1"/>
</dbReference>
<feature type="transmembrane region" description="Helical" evidence="1">
    <location>
        <begin position="240"/>
        <end position="257"/>
    </location>
</feature>
<dbReference type="AlphaFoldDB" id="A0A7H9AP65"/>
<feature type="transmembrane region" description="Helical" evidence="1">
    <location>
        <begin position="165"/>
        <end position="192"/>
    </location>
</feature>
<feature type="transmembrane region" description="Helical" evidence="1">
    <location>
        <begin position="293"/>
        <end position="311"/>
    </location>
</feature>
<organism evidence="2 3">
    <name type="scientific">Costertonia aggregata</name>
    <dbReference type="NCBI Taxonomy" id="343403"/>
    <lineage>
        <taxon>Bacteria</taxon>
        <taxon>Pseudomonadati</taxon>
        <taxon>Bacteroidota</taxon>
        <taxon>Flavobacteriia</taxon>
        <taxon>Flavobacteriales</taxon>
        <taxon>Flavobacteriaceae</taxon>
        <taxon>Costertonia</taxon>
    </lineage>
</organism>
<keyword evidence="1" id="KW-0472">Membrane</keyword>
<dbReference type="Proteomes" id="UP000509302">
    <property type="component" value="Chromosome"/>
</dbReference>
<protein>
    <submittedName>
        <fullName evidence="2">Uncharacterized protein</fullName>
    </submittedName>
</protein>
<feature type="transmembrane region" description="Helical" evidence="1">
    <location>
        <begin position="45"/>
        <end position="63"/>
    </location>
</feature>
<keyword evidence="1" id="KW-1133">Transmembrane helix</keyword>
<evidence type="ECO:0000256" key="1">
    <source>
        <dbReference type="SAM" id="Phobius"/>
    </source>
</evidence>
<dbReference type="EMBL" id="CP058595">
    <property type="protein sequence ID" value="QLG45232.1"/>
    <property type="molecule type" value="Genomic_DNA"/>
</dbReference>
<proteinExistence type="predicted"/>
<feature type="transmembrane region" description="Helical" evidence="1">
    <location>
        <begin position="263"/>
        <end position="281"/>
    </location>
</feature>
<keyword evidence="1" id="KW-0812">Transmembrane</keyword>
<dbReference type="Pfam" id="PF19992">
    <property type="entry name" value="DUF6427"/>
    <property type="match status" value="1"/>
</dbReference>
<evidence type="ECO:0000313" key="3">
    <source>
        <dbReference type="Proteomes" id="UP000509302"/>
    </source>
</evidence>
<sequence>MISSIFGKTKPINHIIVLSFLFLFYWMVNFFVFGKTYTPNELFPQTLVLGILTFSFFVVNFIVKRNKITGQNSFAIVLYTMLIVVFPEVLVDNNAILCNFFLLLGLRRLISIKSLKNIKLKIFDATLWICVASLFYDMALIFILLVFIAIYFYEPKNIRNWMVPFIGVFTVLMIVWALLILAGQEGFLMAHYTFSFEFDKGYFLNLQNSAKLIIYAVIVFVASLFTFIRMGKAGIGRIATMRLIVLFFILGILLKVLKTSSGTYPIIITFFPAVVFFTNYIEAIKKPNIKEVVLILSIVIPFIIFFSGLAMR</sequence>
<gene>
    <name evidence="2" type="ORF">HYG79_07695</name>
</gene>
<feature type="transmembrane region" description="Helical" evidence="1">
    <location>
        <begin position="12"/>
        <end position="33"/>
    </location>
</feature>
<keyword evidence="3" id="KW-1185">Reference proteome</keyword>
<dbReference type="InterPro" id="IPR045625">
    <property type="entry name" value="DUF6427"/>
</dbReference>
<feature type="transmembrane region" description="Helical" evidence="1">
    <location>
        <begin position="212"/>
        <end position="228"/>
    </location>
</feature>
<feature type="transmembrane region" description="Helical" evidence="1">
    <location>
        <begin position="75"/>
        <end position="106"/>
    </location>
</feature>
<name>A0A7H9AP65_9FLAO</name>
<dbReference type="KEGG" id="cagg:HYG79_07695"/>
<feature type="transmembrane region" description="Helical" evidence="1">
    <location>
        <begin position="126"/>
        <end position="153"/>
    </location>
</feature>
<reference evidence="2 3" key="1">
    <citation type="journal article" date="2006" name="Int. J. Syst. Evol. Microbiol.">
        <title>Costertonia aggregata gen. nov., sp. nov., a mesophilic marine bacterium of the family Flavobacteriaceae, isolated from a mature biofilm.</title>
        <authorList>
            <person name="Kwon K.K."/>
            <person name="Lee Y.K."/>
            <person name="Lee H.K."/>
        </authorList>
    </citation>
    <scope>NUCLEOTIDE SEQUENCE [LARGE SCALE GENOMIC DNA]</scope>
    <source>
        <strain evidence="2 3">KCCM 42265</strain>
    </source>
</reference>
<accession>A0A7H9AP65</accession>